<dbReference type="InterPro" id="IPR006115">
    <property type="entry name" value="6PGDH_NADP-bd"/>
</dbReference>
<feature type="domain" description="3-hydroxyisobutyrate dehydrogenase-like NAD-binding" evidence="4">
    <location>
        <begin position="167"/>
        <end position="249"/>
    </location>
</feature>
<dbReference type="AlphaFoldDB" id="A0A160TSX0"/>
<dbReference type="SUPFAM" id="SSF51735">
    <property type="entry name" value="NAD(P)-binding Rossmann-fold domains"/>
    <property type="match status" value="1"/>
</dbReference>
<gene>
    <name evidence="5" type="ORF">MGWOODY_XGa2851</name>
</gene>
<keyword evidence="1 5" id="KW-0560">Oxidoreductase</keyword>
<dbReference type="Pfam" id="PF03446">
    <property type="entry name" value="NAD_binding_2"/>
    <property type="match status" value="1"/>
</dbReference>
<evidence type="ECO:0000259" key="3">
    <source>
        <dbReference type="Pfam" id="PF03446"/>
    </source>
</evidence>
<protein>
    <submittedName>
        <fullName evidence="5">2-hydroxy-3-oxopropionate reductase</fullName>
        <ecNumber evidence="5">1.1.1.60</ecNumber>
    </submittedName>
</protein>
<evidence type="ECO:0000313" key="5">
    <source>
        <dbReference type="EMBL" id="CUS53738.1"/>
    </source>
</evidence>
<dbReference type="InterPro" id="IPR015815">
    <property type="entry name" value="HIBADH-related"/>
</dbReference>
<proteinExistence type="predicted"/>
<accession>A0A160TSX0</accession>
<evidence type="ECO:0000256" key="2">
    <source>
        <dbReference type="ARBA" id="ARBA00023027"/>
    </source>
</evidence>
<evidence type="ECO:0000259" key="4">
    <source>
        <dbReference type="Pfam" id="PF14833"/>
    </source>
</evidence>
<dbReference type="PANTHER" id="PTHR43060:SF15">
    <property type="entry name" value="3-HYDROXYISOBUTYRATE DEHYDROGENASE-LIKE 1, MITOCHONDRIAL-RELATED"/>
    <property type="match status" value="1"/>
</dbReference>
<dbReference type="GO" id="GO:0050661">
    <property type="term" value="F:NADP binding"/>
    <property type="evidence" value="ECO:0007669"/>
    <property type="project" value="InterPro"/>
</dbReference>
<dbReference type="PIRSF" id="PIRSF000103">
    <property type="entry name" value="HIBADH"/>
    <property type="match status" value="1"/>
</dbReference>
<dbReference type="InterPro" id="IPR029154">
    <property type="entry name" value="HIBADH-like_NADP-bd"/>
</dbReference>
<feature type="domain" description="6-phosphogluconate dehydrogenase NADP-binding" evidence="3">
    <location>
        <begin position="6"/>
        <end position="162"/>
    </location>
</feature>
<dbReference type="InterPro" id="IPR036291">
    <property type="entry name" value="NAD(P)-bd_dom_sf"/>
</dbReference>
<name>A0A160TSX0_9ZZZZ</name>
<reference evidence="5" key="1">
    <citation type="submission" date="2015-10" db="EMBL/GenBank/DDBJ databases">
        <authorList>
            <person name="Gilbert D.G."/>
        </authorList>
    </citation>
    <scope>NUCLEOTIDE SEQUENCE</scope>
</reference>
<dbReference type="SUPFAM" id="SSF48179">
    <property type="entry name" value="6-phosphogluconate dehydrogenase C-terminal domain-like"/>
    <property type="match status" value="1"/>
</dbReference>
<dbReference type="EMBL" id="CZRL01000098">
    <property type="protein sequence ID" value="CUS53738.1"/>
    <property type="molecule type" value="Genomic_DNA"/>
</dbReference>
<dbReference type="Gene3D" id="1.10.1040.10">
    <property type="entry name" value="N-(1-d-carboxylethyl)-l-norvaline Dehydrogenase, domain 2"/>
    <property type="match status" value="1"/>
</dbReference>
<keyword evidence="2" id="KW-0520">NAD</keyword>
<dbReference type="PANTHER" id="PTHR43060">
    <property type="entry name" value="3-HYDROXYISOBUTYRATE DEHYDROGENASE-LIKE 1, MITOCHONDRIAL-RELATED"/>
    <property type="match status" value="1"/>
</dbReference>
<dbReference type="GO" id="GO:0008679">
    <property type="term" value="F:2-hydroxy-3-oxopropionate reductase activity"/>
    <property type="evidence" value="ECO:0007669"/>
    <property type="project" value="UniProtKB-EC"/>
</dbReference>
<dbReference type="GO" id="GO:0051287">
    <property type="term" value="F:NAD binding"/>
    <property type="evidence" value="ECO:0007669"/>
    <property type="project" value="InterPro"/>
</dbReference>
<dbReference type="InterPro" id="IPR013328">
    <property type="entry name" value="6PGD_dom2"/>
</dbReference>
<organism evidence="5">
    <name type="scientific">hydrothermal vent metagenome</name>
    <dbReference type="NCBI Taxonomy" id="652676"/>
    <lineage>
        <taxon>unclassified sequences</taxon>
        <taxon>metagenomes</taxon>
        <taxon>ecological metagenomes</taxon>
    </lineage>
</organism>
<dbReference type="Gene3D" id="3.40.50.720">
    <property type="entry name" value="NAD(P)-binding Rossmann-like Domain"/>
    <property type="match status" value="1"/>
</dbReference>
<evidence type="ECO:0000256" key="1">
    <source>
        <dbReference type="ARBA" id="ARBA00023002"/>
    </source>
</evidence>
<dbReference type="InterPro" id="IPR008927">
    <property type="entry name" value="6-PGluconate_DH-like_C_sf"/>
</dbReference>
<dbReference type="EC" id="1.1.1.60" evidence="5"/>
<dbReference type="Pfam" id="PF14833">
    <property type="entry name" value="NAD_binding_11"/>
    <property type="match status" value="1"/>
</dbReference>
<sequence>MTKEVIGIAGCGAMGEPMVQRLLAAGFEVWAHDVRPLAEFGAIAEYMLEDAAEFARRCNVVISVVRDVDQTRSLLFSEAQGIVRGAKPPEILVVSSTVSPRFIRQLLTELPTQTSLVDAAMSGAPYRAREGTLSFMLGGPDAVVDRLMPILQVMGNRIFRLGDVAMGMTTKVLNNYCAATSIAATHRVLGMAQALGLDRRSLLEVMKHSSGSNWFADHIDQIDWSDEGYSLDNTIGIVEKDVLASLDSVSESPDIDRWPLDDGLLDALRRLEPLELESVTR</sequence>